<dbReference type="Proteomes" id="UP000257109">
    <property type="component" value="Unassembled WGS sequence"/>
</dbReference>
<comment type="caution">
    <text evidence="1">The sequence shown here is derived from an EMBL/GenBank/DDBJ whole genome shotgun (WGS) entry which is preliminary data.</text>
</comment>
<evidence type="ECO:0000313" key="1">
    <source>
        <dbReference type="EMBL" id="RDX91891.1"/>
    </source>
</evidence>
<keyword evidence="2" id="KW-1185">Reference proteome</keyword>
<proteinExistence type="predicted"/>
<gene>
    <name evidence="1" type="ORF">CR513_26058</name>
</gene>
<organism evidence="1 2">
    <name type="scientific">Mucuna pruriens</name>
    <name type="common">Velvet bean</name>
    <name type="synonym">Dolichos pruriens</name>
    <dbReference type="NCBI Taxonomy" id="157652"/>
    <lineage>
        <taxon>Eukaryota</taxon>
        <taxon>Viridiplantae</taxon>
        <taxon>Streptophyta</taxon>
        <taxon>Embryophyta</taxon>
        <taxon>Tracheophyta</taxon>
        <taxon>Spermatophyta</taxon>
        <taxon>Magnoliopsida</taxon>
        <taxon>eudicotyledons</taxon>
        <taxon>Gunneridae</taxon>
        <taxon>Pentapetalae</taxon>
        <taxon>rosids</taxon>
        <taxon>fabids</taxon>
        <taxon>Fabales</taxon>
        <taxon>Fabaceae</taxon>
        <taxon>Papilionoideae</taxon>
        <taxon>50 kb inversion clade</taxon>
        <taxon>NPAAA clade</taxon>
        <taxon>indigoferoid/millettioid clade</taxon>
        <taxon>Phaseoleae</taxon>
        <taxon>Mucuna</taxon>
    </lineage>
</organism>
<name>A0A371GMT5_MUCPR</name>
<accession>A0A371GMT5</accession>
<dbReference type="AlphaFoldDB" id="A0A371GMT5"/>
<reference evidence="1" key="1">
    <citation type="submission" date="2018-05" db="EMBL/GenBank/DDBJ databases">
        <title>Draft genome of Mucuna pruriens seed.</title>
        <authorList>
            <person name="Nnadi N.E."/>
            <person name="Vos R."/>
            <person name="Hasami M.H."/>
            <person name="Devisetty U.K."/>
            <person name="Aguiy J.C."/>
        </authorList>
    </citation>
    <scope>NUCLEOTIDE SEQUENCE [LARGE SCALE GENOMIC DNA]</scope>
    <source>
        <strain evidence="1">JCA_2017</strain>
    </source>
</reference>
<feature type="non-terminal residue" evidence="1">
    <location>
        <position position="1"/>
    </location>
</feature>
<protein>
    <recommendedName>
        <fullName evidence="3">Reverse transcriptase domain-containing protein</fullName>
    </recommendedName>
</protein>
<evidence type="ECO:0008006" key="3">
    <source>
        <dbReference type="Google" id="ProtNLM"/>
    </source>
</evidence>
<evidence type="ECO:0000313" key="2">
    <source>
        <dbReference type="Proteomes" id="UP000257109"/>
    </source>
</evidence>
<dbReference type="OrthoDB" id="2732387at2759"/>
<dbReference type="EMBL" id="QJKJ01005009">
    <property type="protein sequence ID" value="RDX91891.1"/>
    <property type="molecule type" value="Genomic_DNA"/>
</dbReference>
<sequence length="150" mass="17198">MSPYRIVFDKACHLLNTELTGKSSSAIWPMIKQGNRENSNYKNRTNSTWKPIRTPRSISIKKEFQVGQKVLLFNSRLKLITRKLRSRWDGPFVITNVFPYGVVELKDEHTNSTFQVNGHQIKLYHEGPTPIAGEMETISLMEPAPPNDTP</sequence>